<dbReference type="PANTHER" id="PTHR30632">
    <property type="entry name" value="MOLYBDATE-BINDING PERIPLASMIC PROTEIN"/>
    <property type="match status" value="1"/>
</dbReference>
<evidence type="ECO:0000313" key="6">
    <source>
        <dbReference type="Proteomes" id="UP001519293"/>
    </source>
</evidence>
<dbReference type="InterPro" id="IPR050682">
    <property type="entry name" value="ModA/WtpA"/>
</dbReference>
<accession>A0ABS4RA57</accession>
<dbReference type="InterPro" id="IPR005950">
    <property type="entry name" value="ModA"/>
</dbReference>
<name>A0ABS4RA57_9BACI</name>
<dbReference type="PIRSF" id="PIRSF004846">
    <property type="entry name" value="ModA"/>
    <property type="match status" value="1"/>
</dbReference>
<dbReference type="Gene3D" id="3.40.190.10">
    <property type="entry name" value="Periplasmic binding protein-like II"/>
    <property type="match status" value="2"/>
</dbReference>
<feature type="chain" id="PRO_5045525227" evidence="4">
    <location>
        <begin position="19"/>
        <end position="272"/>
    </location>
</feature>
<evidence type="ECO:0000256" key="1">
    <source>
        <dbReference type="ARBA" id="ARBA00009175"/>
    </source>
</evidence>
<sequence>MCKWVKFVSILVFSMILAVGCSNNENTDQVSKKEAKTASDSKKNVELTISAAASLKDAMDVIQHTYEEKNPEVKLKFNFGGSGSLQQQITQGAPVDLFFSAAEDKFDLLVEEELIAKEDGLDLLGNELVLVVPRDAQSIKGFEDLTKAEVSKISIGTPETVPAGKYAKESLENSGVWKEVESKIVFAKDVRQVLSYVETGNVEAGIVYKTDALVSDKVEVVASADTATHPPIIYPVGVIKDSKQYEAAKVFYDYLQSADALKVFEEYGFTIK</sequence>
<organism evidence="5 6">
    <name type="scientific">Cytobacillus eiseniae</name>
    <dbReference type="NCBI Taxonomy" id="762947"/>
    <lineage>
        <taxon>Bacteria</taxon>
        <taxon>Bacillati</taxon>
        <taxon>Bacillota</taxon>
        <taxon>Bacilli</taxon>
        <taxon>Bacillales</taxon>
        <taxon>Bacillaceae</taxon>
        <taxon>Cytobacillus</taxon>
    </lineage>
</organism>
<feature type="signal peptide" evidence="4">
    <location>
        <begin position="1"/>
        <end position="18"/>
    </location>
</feature>
<keyword evidence="3 4" id="KW-0732">Signal</keyword>
<dbReference type="Pfam" id="PF13531">
    <property type="entry name" value="SBP_bac_11"/>
    <property type="match status" value="1"/>
</dbReference>
<protein>
    <submittedName>
        <fullName evidence="5">Molybdate transport system substrate-binding protein</fullName>
    </submittedName>
</protein>
<dbReference type="InterPro" id="IPR041879">
    <property type="entry name" value="YvgL-like_PBP2"/>
</dbReference>
<evidence type="ECO:0000313" key="5">
    <source>
        <dbReference type="EMBL" id="MBP2239766.1"/>
    </source>
</evidence>
<evidence type="ECO:0000256" key="2">
    <source>
        <dbReference type="ARBA" id="ARBA00022723"/>
    </source>
</evidence>
<keyword evidence="6" id="KW-1185">Reference proteome</keyword>
<dbReference type="PROSITE" id="PS51257">
    <property type="entry name" value="PROKAR_LIPOPROTEIN"/>
    <property type="match status" value="1"/>
</dbReference>
<evidence type="ECO:0000256" key="3">
    <source>
        <dbReference type="ARBA" id="ARBA00022729"/>
    </source>
</evidence>
<keyword evidence="2" id="KW-0479">Metal-binding</keyword>
<reference evidence="5 6" key="1">
    <citation type="submission" date="2021-03" db="EMBL/GenBank/DDBJ databases">
        <title>Genomic Encyclopedia of Type Strains, Phase IV (KMG-IV): sequencing the most valuable type-strain genomes for metagenomic binning, comparative biology and taxonomic classification.</title>
        <authorList>
            <person name="Goeker M."/>
        </authorList>
    </citation>
    <scope>NUCLEOTIDE SEQUENCE [LARGE SCALE GENOMIC DNA]</scope>
    <source>
        <strain evidence="5 6">DSM 26675</strain>
    </source>
</reference>
<dbReference type="NCBIfam" id="TIGR01256">
    <property type="entry name" value="modA"/>
    <property type="match status" value="1"/>
</dbReference>
<dbReference type="Proteomes" id="UP001519293">
    <property type="component" value="Unassembled WGS sequence"/>
</dbReference>
<proteinExistence type="inferred from homology"/>
<dbReference type="CDD" id="cd13537">
    <property type="entry name" value="PBP2_YvgL_like"/>
    <property type="match status" value="1"/>
</dbReference>
<dbReference type="RefSeq" id="WP_066394374.1">
    <property type="nucleotide sequence ID" value="NZ_JAGIKZ010000001.1"/>
</dbReference>
<evidence type="ECO:0000256" key="4">
    <source>
        <dbReference type="SAM" id="SignalP"/>
    </source>
</evidence>
<dbReference type="EMBL" id="JAGIKZ010000001">
    <property type="protein sequence ID" value="MBP2239766.1"/>
    <property type="molecule type" value="Genomic_DNA"/>
</dbReference>
<dbReference type="PANTHER" id="PTHR30632:SF0">
    <property type="entry name" value="SULFATE-BINDING PROTEIN"/>
    <property type="match status" value="1"/>
</dbReference>
<dbReference type="SUPFAM" id="SSF53850">
    <property type="entry name" value="Periplasmic binding protein-like II"/>
    <property type="match status" value="1"/>
</dbReference>
<gene>
    <name evidence="5" type="ORF">J2Z40_000319</name>
</gene>
<comment type="caution">
    <text evidence="5">The sequence shown here is derived from an EMBL/GenBank/DDBJ whole genome shotgun (WGS) entry which is preliminary data.</text>
</comment>
<comment type="similarity">
    <text evidence="1">Belongs to the bacterial solute-binding protein ModA family.</text>
</comment>